<dbReference type="RefSeq" id="XP_024358579.1">
    <property type="nucleotide sequence ID" value="XM_024502811.2"/>
</dbReference>
<dbReference type="InterPro" id="IPR036464">
    <property type="entry name" value="Rubisco_LSMT_subst-bd_sf"/>
</dbReference>
<dbReference type="SUPFAM" id="SSF82199">
    <property type="entry name" value="SET domain"/>
    <property type="match status" value="1"/>
</dbReference>
<sequence>MELPDMLDRGLSMSDSTSNAFQGDPRLQRFRDWMQINGVQSRFCEIRPSSNGENAGFGLFATKDNAQGVLMVTPLLLAITPMTVLQDPELGGHYCKLMEEGEVDDRLLIMLFLVIERARGRFSFWAPYLEILPFKFGTPLSFSEEELSELKGTHLFQATQQQRRALSSSFNEKVKAFADTALSSVESERREVELQDFMWANSVFWTRALNIPCPHSFVFPSQLPIPPALRPLQSVNEPDSQQPAAPKENTPNKVKDELTACPSMADKNDMGCNDASTHRNQIIADLQSISEVSKLGIPEENNRFAVDLDSTTHKKPEESSAADTDDVKIPSSVWVEGLVPGIDFCNHDLKAVALWEVDGPEGSVTGVPNSMYLVTGGLDVVISNGSEIFISYGNKSNEELLYLYGFVLVENPDDYLMIYFPKQALEYSVCSDTKSQLLEQLNLPLRWLVPSSELKRGFCCESNLHMLSETPAESGKPIITGHSWTGHRKSSALAEKVVFPEELLTALRIVSMEEDEVYHVVAMLEEISDPEAGRIPTDADIKAAVWETCGNAGALQLLVDLLTSKMMELEEGTGTEDMDSELLAKDSKARSQTKEQSRLKRTNGNDELQQGYSRLSDNKRSSVVYRMGQKCLTRRFLQEAETALHVCVDHIS</sequence>
<dbReference type="PaxDb" id="3218-PP1S44_16V6.1"/>
<reference evidence="6" key="3">
    <citation type="submission" date="2020-12" db="UniProtKB">
        <authorList>
            <consortium name="EnsemblPlants"/>
        </authorList>
    </citation>
    <scope>IDENTIFICATION</scope>
</reference>
<evidence type="ECO:0000313" key="7">
    <source>
        <dbReference type="Proteomes" id="UP000006727"/>
    </source>
</evidence>
<keyword evidence="1" id="KW-0489">Methyltransferase</keyword>
<dbReference type="PANTHER" id="PTHR13271:SF55">
    <property type="entry name" value="SET DOMAIN-CONTAINING PROTEIN"/>
    <property type="match status" value="1"/>
</dbReference>
<dbReference type="GeneID" id="112273712"/>
<protein>
    <recommendedName>
        <fullName evidence="8">SET domain-containing protein</fullName>
    </recommendedName>
</protein>
<evidence type="ECO:0000313" key="5">
    <source>
        <dbReference type="EMBL" id="PNR33202.1"/>
    </source>
</evidence>
<dbReference type="AlphaFoldDB" id="A0A2K1IVA3"/>
<dbReference type="FunCoup" id="A0A2K1IVA3">
    <property type="interactions" value="1031"/>
</dbReference>
<dbReference type="InterPro" id="IPR050600">
    <property type="entry name" value="SETD3_SETD6_MTase"/>
</dbReference>
<dbReference type="PANTHER" id="PTHR13271">
    <property type="entry name" value="UNCHARACTERIZED PUTATIVE METHYLTRANSFERASE"/>
    <property type="match status" value="1"/>
</dbReference>
<organism evidence="5">
    <name type="scientific">Physcomitrium patens</name>
    <name type="common">Spreading-leaved earth moss</name>
    <name type="synonym">Physcomitrella patens</name>
    <dbReference type="NCBI Taxonomy" id="3218"/>
    <lineage>
        <taxon>Eukaryota</taxon>
        <taxon>Viridiplantae</taxon>
        <taxon>Streptophyta</taxon>
        <taxon>Embryophyta</taxon>
        <taxon>Bryophyta</taxon>
        <taxon>Bryophytina</taxon>
        <taxon>Bryopsida</taxon>
        <taxon>Funariidae</taxon>
        <taxon>Funariales</taxon>
        <taxon>Funariaceae</taxon>
        <taxon>Physcomitrium</taxon>
    </lineage>
</organism>
<dbReference type="CDD" id="cd10527">
    <property type="entry name" value="SET_LSMT"/>
    <property type="match status" value="1"/>
</dbReference>
<evidence type="ECO:0008006" key="8">
    <source>
        <dbReference type="Google" id="ProtNLM"/>
    </source>
</evidence>
<accession>A0A2K1IVA3</accession>
<reference evidence="5 7" key="2">
    <citation type="journal article" date="2018" name="Plant J.">
        <title>The Physcomitrella patens chromosome-scale assembly reveals moss genome structure and evolution.</title>
        <authorList>
            <person name="Lang D."/>
            <person name="Ullrich K.K."/>
            <person name="Murat F."/>
            <person name="Fuchs J."/>
            <person name="Jenkins J."/>
            <person name="Haas F.B."/>
            <person name="Piednoel M."/>
            <person name="Gundlach H."/>
            <person name="Van Bel M."/>
            <person name="Meyberg R."/>
            <person name="Vives C."/>
            <person name="Morata J."/>
            <person name="Symeonidi A."/>
            <person name="Hiss M."/>
            <person name="Muchero W."/>
            <person name="Kamisugi Y."/>
            <person name="Saleh O."/>
            <person name="Blanc G."/>
            <person name="Decker E.L."/>
            <person name="van Gessel N."/>
            <person name="Grimwood J."/>
            <person name="Hayes R.D."/>
            <person name="Graham S.W."/>
            <person name="Gunter L.E."/>
            <person name="McDaniel S.F."/>
            <person name="Hoernstein S.N.W."/>
            <person name="Larsson A."/>
            <person name="Li F.W."/>
            <person name="Perroud P.F."/>
            <person name="Phillips J."/>
            <person name="Ranjan P."/>
            <person name="Rokshar D.S."/>
            <person name="Rothfels C.J."/>
            <person name="Schneider L."/>
            <person name="Shu S."/>
            <person name="Stevenson D.W."/>
            <person name="Thummler F."/>
            <person name="Tillich M."/>
            <person name="Villarreal Aguilar J.C."/>
            <person name="Widiez T."/>
            <person name="Wong G.K."/>
            <person name="Wymore A."/>
            <person name="Zhang Y."/>
            <person name="Zimmer A.D."/>
            <person name="Quatrano R.S."/>
            <person name="Mayer K.F.X."/>
            <person name="Goodstein D."/>
            <person name="Casacuberta J.M."/>
            <person name="Vandepoele K."/>
            <person name="Reski R."/>
            <person name="Cuming A.C."/>
            <person name="Tuskan G.A."/>
            <person name="Maumus F."/>
            <person name="Salse J."/>
            <person name="Schmutz J."/>
            <person name="Rensing S.A."/>
        </authorList>
    </citation>
    <scope>NUCLEOTIDE SEQUENCE [LARGE SCALE GENOMIC DNA]</scope>
    <source>
        <strain evidence="6 7">cv. Gransden 2004</strain>
    </source>
</reference>
<dbReference type="Gramene" id="Pp3c20_15200V3.1">
    <property type="protein sequence ID" value="Pp3c20_15200V3.1"/>
    <property type="gene ID" value="Pp3c20_15200"/>
</dbReference>
<evidence type="ECO:0000256" key="1">
    <source>
        <dbReference type="ARBA" id="ARBA00022603"/>
    </source>
</evidence>
<dbReference type="Proteomes" id="UP000006727">
    <property type="component" value="Chromosome 20"/>
</dbReference>
<name>A0A2K1IVA3_PHYPA</name>
<keyword evidence="2" id="KW-0808">Transferase</keyword>
<reference evidence="5 7" key="1">
    <citation type="journal article" date="2008" name="Science">
        <title>The Physcomitrella genome reveals evolutionary insights into the conquest of land by plants.</title>
        <authorList>
            <person name="Rensing S."/>
            <person name="Lang D."/>
            <person name="Zimmer A."/>
            <person name="Terry A."/>
            <person name="Salamov A."/>
            <person name="Shapiro H."/>
            <person name="Nishiyama T."/>
            <person name="Perroud P.-F."/>
            <person name="Lindquist E."/>
            <person name="Kamisugi Y."/>
            <person name="Tanahashi T."/>
            <person name="Sakakibara K."/>
            <person name="Fujita T."/>
            <person name="Oishi K."/>
            <person name="Shin-I T."/>
            <person name="Kuroki Y."/>
            <person name="Toyoda A."/>
            <person name="Suzuki Y."/>
            <person name="Hashimoto A."/>
            <person name="Yamaguchi K."/>
            <person name="Sugano A."/>
            <person name="Kohara Y."/>
            <person name="Fujiyama A."/>
            <person name="Anterola A."/>
            <person name="Aoki S."/>
            <person name="Ashton N."/>
            <person name="Barbazuk W.B."/>
            <person name="Barker E."/>
            <person name="Bennetzen J."/>
            <person name="Bezanilla M."/>
            <person name="Blankenship R."/>
            <person name="Cho S.H."/>
            <person name="Dutcher S."/>
            <person name="Estelle M."/>
            <person name="Fawcett J.A."/>
            <person name="Gundlach H."/>
            <person name="Hanada K."/>
            <person name="Heyl A."/>
            <person name="Hicks K.A."/>
            <person name="Hugh J."/>
            <person name="Lohr M."/>
            <person name="Mayer K."/>
            <person name="Melkozernov A."/>
            <person name="Murata T."/>
            <person name="Nelson D."/>
            <person name="Pils B."/>
            <person name="Prigge M."/>
            <person name="Reiss B."/>
            <person name="Renner T."/>
            <person name="Rombauts S."/>
            <person name="Rushton P."/>
            <person name="Sanderfoot A."/>
            <person name="Schween G."/>
            <person name="Shiu S.-H."/>
            <person name="Stueber K."/>
            <person name="Theodoulou F.L."/>
            <person name="Tu H."/>
            <person name="Van de Peer Y."/>
            <person name="Verrier P.J."/>
            <person name="Waters E."/>
            <person name="Wood A."/>
            <person name="Yang L."/>
            <person name="Cove D."/>
            <person name="Cuming A."/>
            <person name="Hasebe M."/>
            <person name="Lucas S."/>
            <person name="Mishler D.B."/>
            <person name="Reski R."/>
            <person name="Grigoriev I."/>
            <person name="Quatrano R.S."/>
            <person name="Boore J.L."/>
        </authorList>
    </citation>
    <scope>NUCLEOTIDE SEQUENCE [LARGE SCALE GENOMIC DNA]</scope>
    <source>
        <strain evidence="6 7">cv. Gransden 2004</strain>
    </source>
</reference>
<dbReference type="EMBL" id="ABEU02000020">
    <property type="protein sequence ID" value="PNR33202.1"/>
    <property type="molecule type" value="Genomic_DNA"/>
</dbReference>
<dbReference type="Gramene" id="Pp3c20_15200V3.2">
    <property type="protein sequence ID" value="Pp3c20_15200V3.2"/>
    <property type="gene ID" value="Pp3c20_15200"/>
</dbReference>
<evidence type="ECO:0000313" key="6">
    <source>
        <dbReference type="EnsemblPlants" id="Pp3c20_15200V3.1"/>
    </source>
</evidence>
<dbReference type="GO" id="GO:0032259">
    <property type="term" value="P:methylation"/>
    <property type="evidence" value="ECO:0007669"/>
    <property type="project" value="UniProtKB-KW"/>
</dbReference>
<feature type="compositionally biased region" description="Polar residues" evidence="4">
    <location>
        <begin position="233"/>
        <end position="243"/>
    </location>
</feature>
<dbReference type="Gene3D" id="3.90.1410.10">
    <property type="entry name" value="set domain protein methyltransferase, domain 1"/>
    <property type="match status" value="1"/>
</dbReference>
<proteinExistence type="predicted"/>
<keyword evidence="7" id="KW-1185">Reference proteome</keyword>
<evidence type="ECO:0000256" key="4">
    <source>
        <dbReference type="SAM" id="MobiDB-lite"/>
    </source>
</evidence>
<dbReference type="InterPro" id="IPR046341">
    <property type="entry name" value="SET_dom_sf"/>
</dbReference>
<gene>
    <name evidence="6" type="primary">LOC112273712</name>
    <name evidence="5" type="ORF">PHYPA_025145</name>
</gene>
<feature type="compositionally biased region" description="Basic and acidic residues" evidence="4">
    <location>
        <begin position="582"/>
        <end position="598"/>
    </location>
</feature>
<dbReference type="STRING" id="3218.A0A2K1IVA3"/>
<dbReference type="Gene3D" id="3.90.1420.10">
    <property type="entry name" value="Rubisco LSMT, substrate-binding domain"/>
    <property type="match status" value="1"/>
</dbReference>
<feature type="region of interest" description="Disordered" evidence="4">
    <location>
        <begin position="571"/>
        <end position="613"/>
    </location>
</feature>
<evidence type="ECO:0000256" key="3">
    <source>
        <dbReference type="ARBA" id="ARBA00022691"/>
    </source>
</evidence>
<evidence type="ECO:0000256" key="2">
    <source>
        <dbReference type="ARBA" id="ARBA00022679"/>
    </source>
</evidence>
<feature type="region of interest" description="Disordered" evidence="4">
    <location>
        <begin position="229"/>
        <end position="254"/>
    </location>
</feature>
<feature type="region of interest" description="Disordered" evidence="4">
    <location>
        <begin position="1"/>
        <end position="23"/>
    </location>
</feature>
<dbReference type="GO" id="GO:0016279">
    <property type="term" value="F:protein-lysine N-methyltransferase activity"/>
    <property type="evidence" value="ECO:0000318"/>
    <property type="project" value="GO_Central"/>
</dbReference>
<keyword evidence="3" id="KW-0949">S-adenosyl-L-methionine</keyword>
<feature type="compositionally biased region" description="Acidic residues" evidence="4">
    <location>
        <begin position="571"/>
        <end position="580"/>
    </location>
</feature>
<dbReference type="EnsemblPlants" id="Pp3c20_15200V3.1">
    <property type="protein sequence ID" value="Pp3c20_15200V3.1"/>
    <property type="gene ID" value="Pp3c20_15200"/>
</dbReference>
<dbReference type="EnsemblPlants" id="Pp3c20_15200V3.2">
    <property type="protein sequence ID" value="Pp3c20_15200V3.2"/>
    <property type="gene ID" value="Pp3c20_15200"/>
</dbReference>